<dbReference type="Gene3D" id="1.10.260.40">
    <property type="entry name" value="lambda repressor-like DNA-binding domains"/>
    <property type="match status" value="1"/>
</dbReference>
<organism evidence="3 4">
    <name type="scientific">Paenibacillus lautus</name>
    <name type="common">Bacillus lautus</name>
    <dbReference type="NCBI Taxonomy" id="1401"/>
    <lineage>
        <taxon>Bacteria</taxon>
        <taxon>Bacillati</taxon>
        <taxon>Bacillota</taxon>
        <taxon>Bacilli</taxon>
        <taxon>Bacillales</taxon>
        <taxon>Paenibacillaceae</taxon>
        <taxon>Paenibacillus</taxon>
    </lineage>
</organism>
<dbReference type="InterPro" id="IPR007159">
    <property type="entry name" value="SpoVT-AbrB_dom"/>
</dbReference>
<dbReference type="Pfam" id="PF01381">
    <property type="entry name" value="HTH_3"/>
    <property type="match status" value="1"/>
</dbReference>
<dbReference type="Pfam" id="PF04014">
    <property type="entry name" value="MazE_antitoxin"/>
    <property type="match status" value="1"/>
</dbReference>
<dbReference type="AlphaFoldDB" id="A0A1R1B0S8"/>
<evidence type="ECO:0000313" key="4">
    <source>
        <dbReference type="Proteomes" id="UP000187074"/>
    </source>
</evidence>
<dbReference type="PROSITE" id="PS50943">
    <property type="entry name" value="HTH_CROC1"/>
    <property type="match status" value="1"/>
</dbReference>
<protein>
    <submittedName>
        <fullName evidence="3">XRE family transcriptional regulator</fullName>
    </submittedName>
</protein>
<dbReference type="Proteomes" id="UP000187074">
    <property type="component" value="Unassembled WGS sequence"/>
</dbReference>
<dbReference type="SMART" id="SM00530">
    <property type="entry name" value="HTH_XRE"/>
    <property type="match status" value="1"/>
</dbReference>
<dbReference type="InterPro" id="IPR010982">
    <property type="entry name" value="Lambda_DNA-bd_dom_sf"/>
</dbReference>
<name>A0A1R1B0S8_PAELA</name>
<proteinExistence type="predicted"/>
<dbReference type="InterPro" id="IPR001387">
    <property type="entry name" value="Cro/C1-type_HTH"/>
</dbReference>
<dbReference type="GO" id="GO:0003677">
    <property type="term" value="F:DNA binding"/>
    <property type="evidence" value="ECO:0007669"/>
    <property type="project" value="UniProtKB-KW"/>
</dbReference>
<dbReference type="EMBL" id="MRTF01000005">
    <property type="protein sequence ID" value="OME92149.1"/>
    <property type="molecule type" value="Genomic_DNA"/>
</dbReference>
<evidence type="ECO:0000313" key="3">
    <source>
        <dbReference type="EMBL" id="OME92149.1"/>
    </source>
</evidence>
<evidence type="ECO:0000256" key="1">
    <source>
        <dbReference type="ARBA" id="ARBA00023125"/>
    </source>
</evidence>
<reference evidence="3 4" key="1">
    <citation type="submission" date="2016-11" db="EMBL/GenBank/DDBJ databases">
        <title>Paenibacillus species isolates.</title>
        <authorList>
            <person name="Beno S.M."/>
        </authorList>
    </citation>
    <scope>NUCLEOTIDE SEQUENCE [LARGE SCALE GENOMIC DNA]</scope>
    <source>
        <strain evidence="3 4">FSL F4-0100</strain>
    </source>
</reference>
<accession>A0A1R1B0S8</accession>
<gene>
    <name evidence="3" type="ORF">BK123_16120</name>
</gene>
<dbReference type="InterPro" id="IPR037914">
    <property type="entry name" value="SpoVT-AbrB_sf"/>
</dbReference>
<comment type="caution">
    <text evidence="3">The sequence shown here is derived from an EMBL/GenBank/DDBJ whole genome shotgun (WGS) entry which is preliminary data.</text>
</comment>
<dbReference type="PANTHER" id="PTHR46558:SF4">
    <property type="entry name" value="DNA-BIDING PHAGE PROTEIN"/>
    <property type="match status" value="1"/>
</dbReference>
<dbReference type="PANTHER" id="PTHR46558">
    <property type="entry name" value="TRACRIPTIONAL REGULATORY PROTEIN-RELATED-RELATED"/>
    <property type="match status" value="1"/>
</dbReference>
<evidence type="ECO:0000259" key="2">
    <source>
        <dbReference type="PROSITE" id="PS50943"/>
    </source>
</evidence>
<keyword evidence="1" id="KW-0238">DNA-binding</keyword>
<dbReference type="RefSeq" id="WP_076323407.1">
    <property type="nucleotide sequence ID" value="NZ_MRTF01000005.1"/>
</dbReference>
<dbReference type="STRING" id="1401.BK123_16120"/>
<dbReference type="Gene3D" id="2.10.260.10">
    <property type="match status" value="1"/>
</dbReference>
<dbReference type="SUPFAM" id="SSF47413">
    <property type="entry name" value="lambda repressor-like DNA-binding domains"/>
    <property type="match status" value="1"/>
</dbReference>
<dbReference type="CDD" id="cd00093">
    <property type="entry name" value="HTH_XRE"/>
    <property type="match status" value="1"/>
</dbReference>
<dbReference type="OrthoDB" id="9804312at2"/>
<sequence length="146" mass="16467">MINMNLKKLRKMQRFTQEEVAEKIGVSRQAVAKWENGETVPDIQNCTALADLYGVVLDDLVHYSDKHSEIGLRPKGKHIFGMVRVGERGQIVIPKKAREIFDIRPGDSLLVLGDEAQKGIAIMKSEGLLQFAEDILNAQTYEEEDE</sequence>
<dbReference type="SUPFAM" id="SSF89447">
    <property type="entry name" value="AbrB/MazE/MraZ-like"/>
    <property type="match status" value="1"/>
</dbReference>
<dbReference type="NCBIfam" id="TIGR01439">
    <property type="entry name" value="lp_hng_hel_AbrB"/>
    <property type="match status" value="1"/>
</dbReference>
<feature type="domain" description="HTH cro/C1-type" evidence="2">
    <location>
        <begin position="6"/>
        <end position="60"/>
    </location>
</feature>
<dbReference type="SMART" id="SM00966">
    <property type="entry name" value="SpoVT_AbrB"/>
    <property type="match status" value="1"/>
</dbReference>